<gene>
    <name evidence="2" type="ORF">K452DRAFT_142949</name>
</gene>
<accession>A0A6A6BK35</accession>
<reference evidence="2" key="1">
    <citation type="journal article" date="2020" name="Stud. Mycol.">
        <title>101 Dothideomycetes genomes: a test case for predicting lifestyles and emergence of pathogens.</title>
        <authorList>
            <person name="Haridas S."/>
            <person name="Albert R."/>
            <person name="Binder M."/>
            <person name="Bloem J."/>
            <person name="Labutti K."/>
            <person name="Salamov A."/>
            <person name="Andreopoulos B."/>
            <person name="Baker S."/>
            <person name="Barry K."/>
            <person name="Bills G."/>
            <person name="Bluhm B."/>
            <person name="Cannon C."/>
            <person name="Castanera R."/>
            <person name="Culley D."/>
            <person name="Daum C."/>
            <person name="Ezra D."/>
            <person name="Gonzalez J."/>
            <person name="Henrissat B."/>
            <person name="Kuo A."/>
            <person name="Liang C."/>
            <person name="Lipzen A."/>
            <person name="Lutzoni F."/>
            <person name="Magnuson J."/>
            <person name="Mondo S."/>
            <person name="Nolan M."/>
            <person name="Ohm R."/>
            <person name="Pangilinan J."/>
            <person name="Park H.-J."/>
            <person name="Ramirez L."/>
            <person name="Alfaro M."/>
            <person name="Sun H."/>
            <person name="Tritt A."/>
            <person name="Yoshinaga Y."/>
            <person name="Zwiers L.-H."/>
            <person name="Turgeon B."/>
            <person name="Goodwin S."/>
            <person name="Spatafora J."/>
            <person name="Crous P."/>
            <person name="Grigoriev I."/>
        </authorList>
    </citation>
    <scope>NUCLEOTIDE SEQUENCE</scope>
    <source>
        <strain evidence="2">CBS 121167</strain>
    </source>
</reference>
<dbReference type="RefSeq" id="XP_033400212.1">
    <property type="nucleotide sequence ID" value="XM_033535433.1"/>
</dbReference>
<protein>
    <submittedName>
        <fullName evidence="2">Uncharacterized protein</fullName>
    </submittedName>
</protein>
<evidence type="ECO:0000313" key="3">
    <source>
        <dbReference type="Proteomes" id="UP000799438"/>
    </source>
</evidence>
<dbReference type="EMBL" id="ML995479">
    <property type="protein sequence ID" value="KAF2144500.1"/>
    <property type="molecule type" value="Genomic_DNA"/>
</dbReference>
<evidence type="ECO:0000256" key="1">
    <source>
        <dbReference type="SAM" id="MobiDB-lite"/>
    </source>
</evidence>
<evidence type="ECO:0000313" key="2">
    <source>
        <dbReference type="EMBL" id="KAF2144500.1"/>
    </source>
</evidence>
<sequence>MMHGGGLNAPRLLDYHDCKNNYWNLVQGRHSCEHCGHAKHDLIYECCSCHVRACCDCKNGRNVRPRLEDDVHSQNEDEGEGKGKDSEDTHAEDESKLSENTHAEDKGTVCYLHEECNHYNYNTLRLEQSQRRYFPCDGCGNRKLACIFECQDCRYRACAQCYLKTPLPFLQASRTVRVCHLDSHDWKLAAERYQKVVWGPFYCRTCRKRTYRLVFECRSCRKHYRLCGICLE</sequence>
<feature type="region of interest" description="Disordered" evidence="1">
    <location>
        <begin position="68"/>
        <end position="101"/>
    </location>
</feature>
<keyword evidence="3" id="KW-1185">Reference proteome</keyword>
<dbReference type="Proteomes" id="UP000799438">
    <property type="component" value="Unassembled WGS sequence"/>
</dbReference>
<dbReference type="AlphaFoldDB" id="A0A6A6BK35"/>
<proteinExistence type="predicted"/>
<dbReference type="GeneID" id="54292927"/>
<organism evidence="2 3">
    <name type="scientific">Aplosporella prunicola CBS 121167</name>
    <dbReference type="NCBI Taxonomy" id="1176127"/>
    <lineage>
        <taxon>Eukaryota</taxon>
        <taxon>Fungi</taxon>
        <taxon>Dikarya</taxon>
        <taxon>Ascomycota</taxon>
        <taxon>Pezizomycotina</taxon>
        <taxon>Dothideomycetes</taxon>
        <taxon>Dothideomycetes incertae sedis</taxon>
        <taxon>Botryosphaeriales</taxon>
        <taxon>Aplosporellaceae</taxon>
        <taxon>Aplosporella</taxon>
    </lineage>
</organism>
<name>A0A6A6BK35_9PEZI</name>